<feature type="domain" description="TIR" evidence="5">
    <location>
        <begin position="37"/>
        <end position="112"/>
    </location>
</feature>
<organism evidence="6 7">
    <name type="scientific">Chlamydomonas schloesseri</name>
    <dbReference type="NCBI Taxonomy" id="2026947"/>
    <lineage>
        <taxon>Eukaryota</taxon>
        <taxon>Viridiplantae</taxon>
        <taxon>Chlorophyta</taxon>
        <taxon>core chlorophytes</taxon>
        <taxon>Chlorophyceae</taxon>
        <taxon>CS clade</taxon>
        <taxon>Chlamydomonadales</taxon>
        <taxon>Chlamydomonadaceae</taxon>
        <taxon>Chlamydomonas</taxon>
    </lineage>
</organism>
<feature type="compositionally biased region" description="Low complexity" evidence="4">
    <location>
        <begin position="369"/>
        <end position="380"/>
    </location>
</feature>
<dbReference type="PRINTS" id="PR01415">
    <property type="entry name" value="ANKYRIN"/>
</dbReference>
<dbReference type="SUPFAM" id="SSF52200">
    <property type="entry name" value="Toll/Interleukin receptor TIR domain"/>
    <property type="match status" value="1"/>
</dbReference>
<dbReference type="SMART" id="SM00248">
    <property type="entry name" value="ANK"/>
    <property type="match status" value="22"/>
</dbReference>
<feature type="repeat" description="ANK" evidence="3">
    <location>
        <begin position="1306"/>
        <end position="1328"/>
    </location>
</feature>
<dbReference type="SUPFAM" id="SSF48403">
    <property type="entry name" value="Ankyrin repeat"/>
    <property type="match status" value="3"/>
</dbReference>
<feature type="region of interest" description="Disordered" evidence="4">
    <location>
        <begin position="338"/>
        <end position="385"/>
    </location>
</feature>
<dbReference type="InterPro" id="IPR036770">
    <property type="entry name" value="Ankyrin_rpt-contain_sf"/>
</dbReference>
<reference evidence="6" key="1">
    <citation type="journal article" date="2020" name="bioRxiv">
        <title>Comparative genomics of Chlamydomonas.</title>
        <authorList>
            <person name="Craig R.J."/>
            <person name="Hasan A.R."/>
            <person name="Ness R.W."/>
            <person name="Keightley P.D."/>
        </authorList>
    </citation>
    <scope>NUCLEOTIDE SEQUENCE</scope>
    <source>
        <strain evidence="6">CCAP 11/173</strain>
    </source>
</reference>
<dbReference type="Pfam" id="PF13676">
    <property type="entry name" value="TIR_2"/>
    <property type="match status" value="1"/>
</dbReference>
<dbReference type="InterPro" id="IPR035897">
    <property type="entry name" value="Toll_tir_struct_dom_sf"/>
</dbReference>
<feature type="region of interest" description="Disordered" evidence="4">
    <location>
        <begin position="741"/>
        <end position="769"/>
    </location>
</feature>
<dbReference type="PROSITE" id="PS50297">
    <property type="entry name" value="ANK_REP_REGION"/>
    <property type="match status" value="14"/>
</dbReference>
<evidence type="ECO:0000256" key="2">
    <source>
        <dbReference type="ARBA" id="ARBA00023043"/>
    </source>
</evidence>
<dbReference type="Pfam" id="PF00023">
    <property type="entry name" value="Ank"/>
    <property type="match status" value="2"/>
</dbReference>
<gene>
    <name evidence="6" type="ORF">HYH02_002940</name>
</gene>
<evidence type="ECO:0000259" key="5">
    <source>
        <dbReference type="Pfam" id="PF13676"/>
    </source>
</evidence>
<dbReference type="Gene3D" id="3.40.50.10140">
    <property type="entry name" value="Toll/interleukin-1 receptor homology (TIR) domain"/>
    <property type="match status" value="1"/>
</dbReference>
<accession>A0A836BAT5</accession>
<feature type="region of interest" description="Disordered" evidence="4">
    <location>
        <begin position="819"/>
        <end position="843"/>
    </location>
</feature>
<dbReference type="Pfam" id="PF12796">
    <property type="entry name" value="Ank_2"/>
    <property type="match status" value="6"/>
</dbReference>
<feature type="repeat" description="ANK" evidence="3">
    <location>
        <begin position="1268"/>
        <end position="1300"/>
    </location>
</feature>
<dbReference type="PROSITE" id="PS50088">
    <property type="entry name" value="ANK_REPEAT"/>
    <property type="match status" value="16"/>
</dbReference>
<evidence type="ECO:0000256" key="4">
    <source>
        <dbReference type="SAM" id="MobiDB-lite"/>
    </source>
</evidence>
<feature type="repeat" description="ANK" evidence="3">
    <location>
        <begin position="925"/>
        <end position="958"/>
    </location>
</feature>
<feature type="repeat" description="ANK" evidence="3">
    <location>
        <begin position="1343"/>
        <end position="1375"/>
    </location>
</feature>
<dbReference type="PANTHER" id="PTHR24198:SF165">
    <property type="entry name" value="ANKYRIN REPEAT-CONTAINING PROTEIN-RELATED"/>
    <property type="match status" value="1"/>
</dbReference>
<feature type="region of interest" description="Disordered" evidence="4">
    <location>
        <begin position="252"/>
        <end position="290"/>
    </location>
</feature>
<dbReference type="PANTHER" id="PTHR24198">
    <property type="entry name" value="ANKYRIN REPEAT AND PROTEIN KINASE DOMAIN-CONTAINING PROTEIN"/>
    <property type="match status" value="1"/>
</dbReference>
<dbReference type="InterPro" id="IPR002110">
    <property type="entry name" value="Ankyrin_rpt"/>
</dbReference>
<feature type="repeat" description="ANK" evidence="3">
    <location>
        <begin position="1102"/>
        <end position="1134"/>
    </location>
</feature>
<comment type="caution">
    <text evidence="6">The sequence shown here is derived from an EMBL/GenBank/DDBJ whole genome shotgun (WGS) entry which is preliminary data.</text>
</comment>
<sequence length="1415" mass="142357">MQTTSSSSLDGGTMKKTVVLSGVHAETGPGGDGSLARVHAYLSGGLYNVVLAEDVEYGPDWAGTIQRAVANCSAFIAVVSPSYGSTRWSQRQFALADSKSKPIVCLWHSGAWPPPALEIYLAGGDHVTTRVPPLLPPCTPGALPPLAEALAAAGAAGGASSGPGNGGGREGSSGGTIAAAAAGVFERYMQQLLQALQAAAGGGAFARGKAAGATTTDPLQVAAVQQPLISPSAGAERYPGVPAASAPLFPNMPALPAHTTQSQPGGSAAADASGTHAAWGPAATHAASASETPAGAAATVSNSAPPSRVFGTAAAASALLVAAEPMLQASNGTATASPAAAATAGTPAGGAAAAHHPEPCARPGGKSSAAAAAATAAGQDRAPRAARTHLEKKLLRLLGESGGPRVGEVEELLRNHPELNPNVQERDGCPAIRLAAMLGGHQAAYPLLRAGADPNVPFKGDTVMQWAAASGSEEVVQLLLREGGGAAASGVDLARPDGRTPLMAAVRGGHVLVMEALLAAGADPNARAKTGDTALLAAVREGSAWPIRTLLEAGARPSTADTRGDTPLHVAAERGNATAVEAMLEWSVSARGAAAARDGRGLDLNATNKSGETPLLAAARRGHTRVITLLLKAGAKPGIPDMHGDTPLHWAADRGHTAALRALLAALPPHGGGGLQVNAQNKDGCTALHLAAQRTSALVLDALLHDVRTDTSVRNTRGMTALDVALAAKREDMAALIQRHLKSRSKHTAAGGGSGGGGGGGKDGNPQQPLLELEAHCSSSGGAEGGVAPPAGVAGASGHACAASAAAANNNPGISSCDGAAAKPFGPQHSPPPPPPLALGACGRDLKPRRAFMDGETALLKLAGKYGNTAQVEQLLREVAAGTVNPNVQNGEGNTALIKASRGGCMEQAVALLAAGADPNLPGKDKTTPLHAAAEHGHVAVTDTLLVLGRADPNVVDRDGFTPLRAACVGGHTAVAAALLRAGAHADVRAQTQSDGTLLMWACGNSARTDVMEVLLFTAKDGPGRADPNKPNSEGATPLHAAAKIGKKAVAHLLLRAGANPNVANKEHEAPLHVAAARGHVGVMELLLEAKADVGVRCGGQDRSTALHAACAKGHKGAAEVLLQAGANPNALDKHGCTPLDVATRGGHSAVVELLLRHDAMTGEHPSLREEAAATAPEARSKLPGAAGRKDLAPRLRSSDQEVKLLEAVGAGRIIVVRDILANKDVNPSVFSWGGVSALMSAANLCNATQMVDMLLQAGAEPNYVGVLDETALHIAARKGCLGVVQLLLKEGANPNLAAANGAARKGDTPLHMAAREGHTAVVEAILKAPGVARVKMDAANQKGRTPMHLAAARGHAAIVELLLKAGADPAVKDKGGLFSSGKTAYERAAKKGRHQVVALLAEWPVPARVMGKKC</sequence>
<evidence type="ECO:0000256" key="1">
    <source>
        <dbReference type="ARBA" id="ARBA00022737"/>
    </source>
</evidence>
<dbReference type="Gene3D" id="1.25.40.20">
    <property type="entry name" value="Ankyrin repeat-containing domain"/>
    <property type="match status" value="8"/>
</dbReference>
<feature type="repeat" description="ANK" evidence="3">
    <location>
        <begin position="1034"/>
        <end position="1066"/>
    </location>
</feature>
<dbReference type="Proteomes" id="UP000613740">
    <property type="component" value="Unassembled WGS sequence"/>
</dbReference>
<feature type="compositionally biased region" description="Gly residues" evidence="4">
    <location>
        <begin position="750"/>
        <end position="763"/>
    </location>
</feature>
<feature type="compositionally biased region" description="Low complexity" evidence="4">
    <location>
        <begin position="338"/>
        <end position="354"/>
    </location>
</feature>
<feature type="repeat" description="ANK" evidence="3">
    <location>
        <begin position="610"/>
        <end position="642"/>
    </location>
</feature>
<feature type="repeat" description="ANK" evidence="3">
    <location>
        <begin position="1135"/>
        <end position="1160"/>
    </location>
</feature>
<keyword evidence="7" id="KW-1185">Reference proteome</keyword>
<feature type="repeat" description="ANK" evidence="3">
    <location>
        <begin position="563"/>
        <end position="585"/>
    </location>
</feature>
<evidence type="ECO:0000313" key="6">
    <source>
        <dbReference type="EMBL" id="KAG2452708.1"/>
    </source>
</evidence>
<evidence type="ECO:0000256" key="3">
    <source>
        <dbReference type="PROSITE-ProRule" id="PRU00023"/>
    </source>
</evidence>
<feature type="repeat" description="ANK" evidence="3">
    <location>
        <begin position="959"/>
        <end position="991"/>
    </location>
</feature>
<feature type="repeat" description="ANK" evidence="3">
    <location>
        <begin position="459"/>
        <end position="491"/>
    </location>
</feature>
<feature type="compositionally biased region" description="Low complexity" evidence="4">
    <location>
        <begin position="265"/>
        <end position="290"/>
    </location>
</feature>
<feature type="repeat" description="ANK" evidence="3">
    <location>
        <begin position="892"/>
        <end position="924"/>
    </location>
</feature>
<evidence type="ECO:0000313" key="7">
    <source>
        <dbReference type="Proteomes" id="UP000613740"/>
    </source>
</evidence>
<dbReference type="OrthoDB" id="547020at2759"/>
<feature type="region of interest" description="Disordered" evidence="4">
    <location>
        <begin position="155"/>
        <end position="174"/>
    </location>
</feature>
<dbReference type="GO" id="GO:0007165">
    <property type="term" value="P:signal transduction"/>
    <property type="evidence" value="ECO:0007669"/>
    <property type="project" value="InterPro"/>
</dbReference>
<feature type="repeat" description="ANK" evidence="3">
    <location>
        <begin position="1067"/>
        <end position="1099"/>
    </location>
</feature>
<feature type="repeat" description="ANK" evidence="3">
    <location>
        <begin position="643"/>
        <end position="664"/>
    </location>
</feature>
<dbReference type="InterPro" id="IPR000157">
    <property type="entry name" value="TIR_dom"/>
</dbReference>
<feature type="repeat" description="ANK" evidence="3">
    <location>
        <begin position="497"/>
        <end position="529"/>
    </location>
</feature>
<keyword evidence="2 3" id="KW-0040">ANK repeat</keyword>
<name>A0A836BAT5_9CHLO</name>
<feature type="region of interest" description="Disordered" evidence="4">
    <location>
        <begin position="1166"/>
        <end position="1193"/>
    </location>
</feature>
<proteinExistence type="predicted"/>
<dbReference type="EMBL" id="JAEHOD010000005">
    <property type="protein sequence ID" value="KAG2452708.1"/>
    <property type="molecule type" value="Genomic_DNA"/>
</dbReference>
<feature type="repeat" description="ANK" evidence="3">
    <location>
        <begin position="530"/>
        <end position="562"/>
    </location>
</feature>
<keyword evidence="1" id="KW-0677">Repeat</keyword>
<protein>
    <recommendedName>
        <fullName evidence="5">TIR domain-containing protein</fullName>
    </recommendedName>
</protein>